<organism evidence="8 9">
    <name type="scientific">Aquifex aeolicus (strain VF5)</name>
    <dbReference type="NCBI Taxonomy" id="224324"/>
    <lineage>
        <taxon>Bacteria</taxon>
        <taxon>Pseudomonadati</taxon>
        <taxon>Aquificota</taxon>
        <taxon>Aquificia</taxon>
        <taxon>Aquificales</taxon>
        <taxon>Aquificaceae</taxon>
        <taxon>Aquifex</taxon>
    </lineage>
</organism>
<comment type="similarity">
    <text evidence="1">In the C-terminal section; belongs to the transposase 35 family.</text>
</comment>
<dbReference type="Pfam" id="PF07282">
    <property type="entry name" value="Cas12f1-like_TNB"/>
    <property type="match status" value="1"/>
</dbReference>
<dbReference type="EnsemblBacteria" id="AAC07400">
    <property type="protein sequence ID" value="AAC07400"/>
    <property type="gene ID" value="aq_1459"/>
</dbReference>
<sequence>MTLPIPSSPPRIKINLPCFQYVGTEMSVDIITSIWFMTLTEFATFMPKRDMCPKPASIPPAAPTVENTVPTTIPQINRRSSITSSSSTTVDNFVIKIYQVYRRMQTLTLEISTTKRSVLNKLKRASLTFQQFKNLLYLCLLEYYKNTKDVKPFLSVSFLEKFVKGKENLPFENEKIKSYREKLKELWEKEIGSDTVKALARQVSKEVKSVLEKWKKGERAFLPRPRKLKKVHKFTVPTNPNMLVDKRKLKRRRENSIVVRLGISFGAVKVKIPQGINIRDVKITWYEDTEVIFRISYEVPKAQKELLKEKWLSIDLGVRNLVSCISNDENLRSFIVDGNPLKSFNQWVNKLSAKLRSEGKERLERKLWRYRKKRIKGFFHQVANLIVRVCLERGIGRVIIPNSLNEEYQKDSEKGARFNQEFRFIPLGELVKMIEYKCELCGIEVVKEDESWTSKVSSVSGNIEVLKEEIPEGEVKKLKFEGRRIKRGLFRDRRLKKVFNADLNGALNLAIKALGKKVREEFLSLRNWLDKLSRPVKVNLFRYPASLPVLWEIAGSKSCSPKGDSEGHFAGSVSDLITFAHF</sequence>
<dbReference type="PANTHER" id="PTHR30405">
    <property type="entry name" value="TRANSPOSASE"/>
    <property type="match status" value="1"/>
</dbReference>
<dbReference type="PANTHER" id="PTHR30405:SF25">
    <property type="entry name" value="RNA-GUIDED DNA ENDONUCLEASE INSQ-RELATED"/>
    <property type="match status" value="1"/>
</dbReference>
<proteinExistence type="inferred from homology"/>
<protein>
    <submittedName>
        <fullName evidence="8">Neutral protease</fullName>
    </submittedName>
</protein>
<evidence type="ECO:0000259" key="7">
    <source>
        <dbReference type="Pfam" id="PF07282"/>
    </source>
</evidence>
<evidence type="ECO:0000256" key="2">
    <source>
        <dbReference type="ARBA" id="ARBA00011044"/>
    </source>
</evidence>
<reference evidence="8 9" key="1">
    <citation type="journal article" date="1998" name="Nature">
        <title>The complete genome of the hyperthermophilic bacterium Aquifex aeolicus.</title>
        <authorList>
            <person name="Deckert G."/>
            <person name="Warren P.V."/>
            <person name="Gaasterland T."/>
            <person name="Young W.G."/>
            <person name="Lenox A.L."/>
            <person name="Graham D.E."/>
            <person name="Overbeek R."/>
            <person name="Snead M.A."/>
            <person name="Keller M."/>
            <person name="Aujay M."/>
            <person name="Huber R."/>
            <person name="Feldman R.A."/>
            <person name="Short J.M."/>
            <person name="Olson G.J."/>
            <person name="Swanson R.V."/>
        </authorList>
    </citation>
    <scope>NUCLEOTIDE SEQUENCE [LARGE SCALE GENOMIC DNA]</scope>
    <source>
        <strain evidence="8 9">VF5</strain>
    </source>
</reference>
<evidence type="ECO:0000313" key="8">
    <source>
        <dbReference type="EMBL" id="AAC07400.1"/>
    </source>
</evidence>
<dbReference type="NCBIfam" id="TIGR01766">
    <property type="entry name" value="IS200/IS605 family accessory protein TnpB-like domain"/>
    <property type="match status" value="1"/>
</dbReference>
<evidence type="ECO:0000256" key="4">
    <source>
        <dbReference type="ARBA" id="ARBA00023125"/>
    </source>
</evidence>
<dbReference type="GO" id="GO:0006508">
    <property type="term" value="P:proteolysis"/>
    <property type="evidence" value="ECO:0007669"/>
    <property type="project" value="UniProtKB-KW"/>
</dbReference>
<dbReference type="KEGG" id="aae:aq_1459"/>
<dbReference type="PATRIC" id="fig|224324.8.peg.1139"/>
<evidence type="ECO:0000313" key="9">
    <source>
        <dbReference type="Proteomes" id="UP000000798"/>
    </source>
</evidence>
<evidence type="ECO:0000256" key="5">
    <source>
        <dbReference type="ARBA" id="ARBA00023172"/>
    </source>
</evidence>
<dbReference type="GO" id="GO:0008233">
    <property type="term" value="F:peptidase activity"/>
    <property type="evidence" value="ECO:0007669"/>
    <property type="project" value="UniProtKB-KW"/>
</dbReference>
<name>O67442_AQUAE</name>
<evidence type="ECO:0000259" key="6">
    <source>
        <dbReference type="Pfam" id="PF01385"/>
    </source>
</evidence>
<dbReference type="InterPro" id="IPR010095">
    <property type="entry name" value="Cas12f1-like_TNB"/>
</dbReference>
<keyword evidence="5" id="KW-0233">DNA recombination</keyword>
<comment type="similarity">
    <text evidence="2">In the N-terminal section; belongs to the transposase 2 family.</text>
</comment>
<dbReference type="NCBIfam" id="NF040570">
    <property type="entry name" value="guided_TnpB"/>
    <property type="match status" value="1"/>
</dbReference>
<dbReference type="GO" id="GO:0003677">
    <property type="term" value="F:DNA binding"/>
    <property type="evidence" value="ECO:0007669"/>
    <property type="project" value="UniProtKB-KW"/>
</dbReference>
<dbReference type="InParanoid" id="O67442"/>
<dbReference type="InterPro" id="IPR051399">
    <property type="entry name" value="RNA-guided_DNA_endo/Transpos"/>
</dbReference>
<dbReference type="AlphaFoldDB" id="O67442"/>
<dbReference type="EMBL" id="AE000657">
    <property type="protein sequence ID" value="AAC07400.1"/>
    <property type="molecule type" value="Genomic_DNA"/>
</dbReference>
<dbReference type="OrthoDB" id="9147at2"/>
<keyword evidence="8" id="KW-0378">Hydrolase</keyword>
<keyword evidence="8" id="KW-0645">Protease</keyword>
<keyword evidence="3" id="KW-0815">Transposition</keyword>
<dbReference type="GO" id="GO:0006310">
    <property type="term" value="P:DNA recombination"/>
    <property type="evidence" value="ECO:0007669"/>
    <property type="project" value="UniProtKB-KW"/>
</dbReference>
<dbReference type="eggNOG" id="COG0675">
    <property type="taxonomic scope" value="Bacteria"/>
</dbReference>
<evidence type="ECO:0000256" key="3">
    <source>
        <dbReference type="ARBA" id="ARBA00022578"/>
    </source>
</evidence>
<dbReference type="Pfam" id="PF01385">
    <property type="entry name" value="OrfB_IS605"/>
    <property type="match status" value="1"/>
</dbReference>
<dbReference type="GO" id="GO:0032196">
    <property type="term" value="P:transposition"/>
    <property type="evidence" value="ECO:0007669"/>
    <property type="project" value="UniProtKB-KW"/>
</dbReference>
<dbReference type="STRING" id="224324.aq_1459"/>
<feature type="domain" description="Probable transposase IS891/IS1136/IS1341" evidence="6">
    <location>
        <begin position="295"/>
        <end position="402"/>
    </location>
</feature>
<keyword evidence="4" id="KW-0238">DNA-binding</keyword>
<dbReference type="HOGENOM" id="CLU_032903_16_4_0"/>
<dbReference type="PIR" id="H70426">
    <property type="entry name" value="H70426"/>
</dbReference>
<keyword evidence="9" id="KW-1185">Reference proteome</keyword>
<dbReference type="Proteomes" id="UP000000798">
    <property type="component" value="Chromosome"/>
</dbReference>
<dbReference type="InterPro" id="IPR001959">
    <property type="entry name" value="Transposase"/>
</dbReference>
<gene>
    <name evidence="8" type="primary">npr</name>
    <name evidence="8" type="ordered locus">aq_1459</name>
</gene>
<feature type="domain" description="Cas12f1-like TNB" evidence="7">
    <location>
        <begin position="428"/>
        <end position="509"/>
    </location>
</feature>
<accession>O67442</accession>
<evidence type="ECO:0000256" key="1">
    <source>
        <dbReference type="ARBA" id="ARBA00008761"/>
    </source>
</evidence>